<dbReference type="GO" id="GO:0016491">
    <property type="term" value="F:oxidoreductase activity"/>
    <property type="evidence" value="ECO:0007669"/>
    <property type="project" value="UniProtKB-KW"/>
</dbReference>
<dbReference type="InterPro" id="IPR036291">
    <property type="entry name" value="NAD(P)-bd_dom_sf"/>
</dbReference>
<dbReference type="EMBL" id="JACHWB010000001">
    <property type="protein sequence ID" value="MBB3018117.1"/>
    <property type="molecule type" value="Genomic_DNA"/>
</dbReference>
<dbReference type="SUPFAM" id="SSF51735">
    <property type="entry name" value="NAD(P)-binding Rossmann-fold domains"/>
    <property type="match status" value="1"/>
</dbReference>
<keyword evidence="6" id="KW-1185">Reference proteome</keyword>
<dbReference type="InterPro" id="IPR057326">
    <property type="entry name" value="KR_dom"/>
</dbReference>
<dbReference type="PANTHER" id="PTHR45024:SF2">
    <property type="entry name" value="SCP2 DOMAIN-CONTAINING PROTEIN"/>
    <property type="match status" value="1"/>
</dbReference>
<dbReference type="AlphaFoldDB" id="A0A7W4VJ55"/>
<dbReference type="PRINTS" id="PR00081">
    <property type="entry name" value="GDHRDH"/>
</dbReference>
<gene>
    <name evidence="5" type="ORF">FHR70_001157</name>
</gene>
<evidence type="ECO:0000256" key="3">
    <source>
        <dbReference type="RuleBase" id="RU000363"/>
    </source>
</evidence>
<dbReference type="PRINTS" id="PR00080">
    <property type="entry name" value="SDRFAMILY"/>
</dbReference>
<dbReference type="InterPro" id="IPR002347">
    <property type="entry name" value="SDR_fam"/>
</dbReference>
<dbReference type="Gene3D" id="3.40.50.720">
    <property type="entry name" value="NAD(P)-binding Rossmann-like Domain"/>
    <property type="match status" value="1"/>
</dbReference>
<evidence type="ECO:0000256" key="1">
    <source>
        <dbReference type="ARBA" id="ARBA00006484"/>
    </source>
</evidence>
<reference evidence="5 6" key="1">
    <citation type="submission" date="2020-08" db="EMBL/GenBank/DDBJ databases">
        <title>The Agave Microbiome: Exploring the role of microbial communities in plant adaptations to desert environments.</title>
        <authorList>
            <person name="Partida-Martinez L.P."/>
        </authorList>
    </citation>
    <scope>NUCLEOTIDE SEQUENCE [LARGE SCALE GENOMIC DNA]</scope>
    <source>
        <strain evidence="5 6">AT3.9</strain>
    </source>
</reference>
<sequence>MGEFEGLVAIVTGAGAGLGRSHAIGLAREGAKVVVSDIALTSAEAVVSEIKAAGGEAIAATADVSDRAQVDAMVAKAVETWGRVDILVNNAGILRDKSFAKLEPADFDLVIKVHLQGTFNCIKAVWDLMRDAGYGRIVLTSSASGIYGNFGQSNYGAAKAAMIGLMNVLHLEGAKYDIRVNCLAPTAATNMTAGLISDEEAQLLSPDTVTPAVLYLVGENAPSKMILGAGAGTFAVTHIIETEGKFLPESERTPAGIARHMLEIADIATAAPLNTAFDQTSKFVTRAAGASGVRLRK</sequence>
<dbReference type="FunFam" id="3.40.50.720:FF:000173">
    <property type="entry name" value="3-oxoacyl-[acyl-carrier protein] reductase"/>
    <property type="match status" value="1"/>
</dbReference>
<evidence type="ECO:0000313" key="5">
    <source>
        <dbReference type="EMBL" id="MBB3018117.1"/>
    </source>
</evidence>
<evidence type="ECO:0000256" key="2">
    <source>
        <dbReference type="ARBA" id="ARBA00023002"/>
    </source>
</evidence>
<comment type="caution">
    <text evidence="5">The sequence shown here is derived from an EMBL/GenBank/DDBJ whole genome shotgun (WGS) entry which is preliminary data.</text>
</comment>
<dbReference type="PANTHER" id="PTHR45024">
    <property type="entry name" value="DEHYDROGENASES, SHORT CHAIN"/>
    <property type="match status" value="1"/>
</dbReference>
<feature type="domain" description="Ketoreductase" evidence="4">
    <location>
        <begin position="7"/>
        <end position="186"/>
    </location>
</feature>
<dbReference type="Pfam" id="PF00106">
    <property type="entry name" value="adh_short"/>
    <property type="match status" value="1"/>
</dbReference>
<organism evidence="5 6">
    <name type="scientific">Microvirga lupini</name>
    <dbReference type="NCBI Taxonomy" id="420324"/>
    <lineage>
        <taxon>Bacteria</taxon>
        <taxon>Pseudomonadati</taxon>
        <taxon>Pseudomonadota</taxon>
        <taxon>Alphaproteobacteria</taxon>
        <taxon>Hyphomicrobiales</taxon>
        <taxon>Methylobacteriaceae</taxon>
        <taxon>Microvirga</taxon>
    </lineage>
</organism>
<keyword evidence="2" id="KW-0560">Oxidoreductase</keyword>
<dbReference type="PROSITE" id="PS00061">
    <property type="entry name" value="ADH_SHORT"/>
    <property type="match status" value="1"/>
</dbReference>
<evidence type="ECO:0000259" key="4">
    <source>
        <dbReference type="SMART" id="SM00822"/>
    </source>
</evidence>
<dbReference type="Proteomes" id="UP000532010">
    <property type="component" value="Unassembled WGS sequence"/>
</dbReference>
<dbReference type="InterPro" id="IPR020904">
    <property type="entry name" value="Sc_DH/Rdtase_CS"/>
</dbReference>
<dbReference type="SMART" id="SM00822">
    <property type="entry name" value="PKS_KR"/>
    <property type="match status" value="1"/>
</dbReference>
<protein>
    <submittedName>
        <fullName evidence="5">NAD(P)-dependent dehydrogenase (Short-subunit alcohol dehydrogenase family)</fullName>
    </submittedName>
</protein>
<name>A0A7W4VJ55_9HYPH</name>
<proteinExistence type="inferred from homology"/>
<evidence type="ECO:0000313" key="6">
    <source>
        <dbReference type="Proteomes" id="UP000532010"/>
    </source>
</evidence>
<dbReference type="RefSeq" id="WP_210277477.1">
    <property type="nucleotide sequence ID" value="NZ_JACHWB010000001.1"/>
</dbReference>
<dbReference type="InterPro" id="IPR051687">
    <property type="entry name" value="Peroxisomal_Beta-Oxidation"/>
</dbReference>
<accession>A0A7W4VJ55</accession>
<comment type="similarity">
    <text evidence="1 3">Belongs to the short-chain dehydrogenases/reductases (SDR) family.</text>
</comment>